<dbReference type="CDD" id="cd22160">
    <property type="entry name" value="F-box_AtFBL13-like"/>
    <property type="match status" value="1"/>
</dbReference>
<dbReference type="Gene3D" id="1.20.1280.50">
    <property type="match status" value="1"/>
</dbReference>
<dbReference type="AlphaFoldDB" id="A0A067DLE5"/>
<dbReference type="STRING" id="2711.A0A067DLE5"/>
<dbReference type="PANTHER" id="PTHR34145:SF68">
    <property type="entry name" value="FBD DOMAIN-CONTAINING PROTEIN"/>
    <property type="match status" value="1"/>
</dbReference>
<evidence type="ECO:0000313" key="2">
    <source>
        <dbReference type="EMBL" id="KDO39431.1"/>
    </source>
</evidence>
<reference evidence="2 3" key="1">
    <citation type="submission" date="2014-04" db="EMBL/GenBank/DDBJ databases">
        <authorList>
            <consortium name="International Citrus Genome Consortium"/>
            <person name="Gmitter F."/>
            <person name="Chen C."/>
            <person name="Farmerie W."/>
            <person name="Harkins T."/>
            <person name="Desany B."/>
            <person name="Mohiuddin M."/>
            <person name="Kodira C."/>
            <person name="Borodovsky M."/>
            <person name="Lomsadze A."/>
            <person name="Burns P."/>
            <person name="Jenkins J."/>
            <person name="Prochnik S."/>
            <person name="Shu S."/>
            <person name="Chapman J."/>
            <person name="Pitluck S."/>
            <person name="Schmutz J."/>
            <person name="Rokhsar D."/>
        </authorList>
    </citation>
    <scope>NUCLEOTIDE SEQUENCE</scope>
</reference>
<dbReference type="EMBL" id="KK786612">
    <property type="protein sequence ID" value="KDO39431.1"/>
    <property type="molecule type" value="Genomic_DNA"/>
</dbReference>
<dbReference type="SUPFAM" id="SSF81383">
    <property type="entry name" value="F-box domain"/>
    <property type="match status" value="1"/>
</dbReference>
<dbReference type="InterPro" id="IPR032675">
    <property type="entry name" value="LRR_dom_sf"/>
</dbReference>
<dbReference type="Proteomes" id="UP000027120">
    <property type="component" value="Unassembled WGS sequence"/>
</dbReference>
<gene>
    <name evidence="2" type="ORF">CISIN_1g012220mg</name>
</gene>
<dbReference type="PANTHER" id="PTHR34145">
    <property type="entry name" value="OS02G0105600 PROTEIN"/>
    <property type="match status" value="1"/>
</dbReference>
<protein>
    <recommendedName>
        <fullName evidence="1">F-box domain-containing protein</fullName>
    </recommendedName>
</protein>
<sequence>MESLPQSIGSTCIYKKSERKRKMRSEGDHINELPDDILVNILSRLTMKEAVRTSIISSRWRYLWRGFSGCLNFDDPFTMANSKWPHLNLKSGPINVERHKFVNWVNQVLSSLEGHCTEELRICFDVFSNHDIDNWIKFALERRVRRLELDFSRVVYNLRFVGQYTFPSHLDFYSSFRHLTDLSLTTVGITGEVLEHLLCYCCPVLEVLNVAESSSLTSLKVSGPSLKLKHLKLNKLDNLKDLQLHAPNLLSFEYSGPILPFSFRNVPNLVDASFWGCFSAYIAKNLCQHSIFLVQLHTLKLDTCHLLIGDSEYRAGRYLHDIPEMCNLKHLEIIGTPKVNDLIFCIALLEAAPSLYKFSLKLVSQYDYESYESVKTIKDQPYLSFTELRSIRVVELLGFVGHTADFELVMYLIFSAKLLEKIIIDPCPTWRVGTPAELIWRETAEYQSARRRAFELAAKFPLWEFVIP</sequence>
<name>A0A067DLE5_CITSI</name>
<dbReference type="Pfam" id="PF00646">
    <property type="entry name" value="F-box"/>
    <property type="match status" value="1"/>
</dbReference>
<feature type="domain" description="F-box" evidence="1">
    <location>
        <begin position="27"/>
        <end position="63"/>
    </location>
</feature>
<dbReference type="InterPro" id="IPR053772">
    <property type="entry name" value="At1g61320/At1g61330-like"/>
</dbReference>
<dbReference type="Gene3D" id="3.80.10.10">
    <property type="entry name" value="Ribonuclease Inhibitor"/>
    <property type="match status" value="1"/>
</dbReference>
<accession>A0A067DLE5</accession>
<dbReference type="eggNOG" id="ENOG502RYMX">
    <property type="taxonomic scope" value="Eukaryota"/>
</dbReference>
<keyword evidence="3" id="KW-1185">Reference proteome</keyword>
<evidence type="ECO:0000313" key="3">
    <source>
        <dbReference type="Proteomes" id="UP000027120"/>
    </source>
</evidence>
<dbReference type="InterPro" id="IPR001810">
    <property type="entry name" value="F-box_dom"/>
</dbReference>
<dbReference type="InterPro" id="IPR055357">
    <property type="entry name" value="LRR_At1g61320_AtMIF1"/>
</dbReference>
<dbReference type="InterPro" id="IPR036047">
    <property type="entry name" value="F-box-like_dom_sf"/>
</dbReference>
<dbReference type="PROSITE" id="PS50181">
    <property type="entry name" value="FBOX"/>
    <property type="match status" value="1"/>
</dbReference>
<dbReference type="SMART" id="SM00256">
    <property type="entry name" value="FBOX"/>
    <property type="match status" value="1"/>
</dbReference>
<dbReference type="SUPFAM" id="SSF52047">
    <property type="entry name" value="RNI-like"/>
    <property type="match status" value="1"/>
</dbReference>
<organism evidence="2 3">
    <name type="scientific">Citrus sinensis</name>
    <name type="common">Sweet orange</name>
    <name type="synonym">Citrus aurantium var. sinensis</name>
    <dbReference type="NCBI Taxonomy" id="2711"/>
    <lineage>
        <taxon>Eukaryota</taxon>
        <taxon>Viridiplantae</taxon>
        <taxon>Streptophyta</taxon>
        <taxon>Embryophyta</taxon>
        <taxon>Tracheophyta</taxon>
        <taxon>Spermatophyta</taxon>
        <taxon>Magnoliopsida</taxon>
        <taxon>eudicotyledons</taxon>
        <taxon>Gunneridae</taxon>
        <taxon>Pentapetalae</taxon>
        <taxon>rosids</taxon>
        <taxon>malvids</taxon>
        <taxon>Sapindales</taxon>
        <taxon>Rutaceae</taxon>
        <taxon>Aurantioideae</taxon>
        <taxon>Citrus</taxon>
    </lineage>
</organism>
<evidence type="ECO:0000259" key="1">
    <source>
        <dbReference type="PROSITE" id="PS50181"/>
    </source>
</evidence>
<dbReference type="Pfam" id="PF23622">
    <property type="entry name" value="LRR_At1g61320_AtMIF1"/>
    <property type="match status" value="1"/>
</dbReference>
<proteinExistence type="predicted"/>
<dbReference type="InterPro" id="IPR053781">
    <property type="entry name" value="F-box_AtFBL13-like"/>
</dbReference>